<dbReference type="Gene3D" id="2.30.39.10">
    <property type="entry name" value="Alpha-1-antitrypsin, domain 1"/>
    <property type="match status" value="1"/>
</dbReference>
<evidence type="ECO:0000313" key="4">
    <source>
        <dbReference type="Proteomes" id="UP000270094"/>
    </source>
</evidence>
<dbReference type="SUPFAM" id="SSF56574">
    <property type="entry name" value="Serpins"/>
    <property type="match status" value="1"/>
</dbReference>
<evidence type="ECO:0000256" key="1">
    <source>
        <dbReference type="ARBA" id="ARBA00009500"/>
    </source>
</evidence>
<dbReference type="GO" id="GO:0005615">
    <property type="term" value="C:extracellular space"/>
    <property type="evidence" value="ECO:0007669"/>
    <property type="project" value="InterPro"/>
</dbReference>
<sequence length="124" mass="13951">MNEYGKNRLYAENEDMQILTLPYKDSTYAFNILLPKKRFGLADIRKKLNGAALQKLLSQVKMEYTTISIPKMKIETDFALKEALIAMGVTEMFTDAANLTGITMEPPLKVSKAAHRALIEVCCC</sequence>
<evidence type="ECO:0000313" key="3">
    <source>
        <dbReference type="EMBL" id="VDM84063.1"/>
    </source>
</evidence>
<dbReference type="InterPro" id="IPR000215">
    <property type="entry name" value="Serpin_fam"/>
</dbReference>
<feature type="domain" description="Serpin" evidence="2">
    <location>
        <begin position="6"/>
        <end position="121"/>
    </location>
</feature>
<dbReference type="GO" id="GO:0004867">
    <property type="term" value="F:serine-type endopeptidase inhibitor activity"/>
    <property type="evidence" value="ECO:0007669"/>
    <property type="project" value="InterPro"/>
</dbReference>
<comment type="similarity">
    <text evidence="1">Belongs to the serpin family.</text>
</comment>
<dbReference type="Gene3D" id="3.30.497.10">
    <property type="entry name" value="Antithrombin, subunit I, domain 2"/>
    <property type="match status" value="1"/>
</dbReference>
<dbReference type="OrthoDB" id="9518664at2759"/>
<dbReference type="InterPro" id="IPR042178">
    <property type="entry name" value="Serpin_sf_1"/>
</dbReference>
<dbReference type="Pfam" id="PF00079">
    <property type="entry name" value="Serpin"/>
    <property type="match status" value="1"/>
</dbReference>
<reference evidence="3 4" key="1">
    <citation type="submission" date="2018-11" db="EMBL/GenBank/DDBJ databases">
        <authorList>
            <consortium name="Pathogen Informatics"/>
        </authorList>
    </citation>
    <scope>NUCLEOTIDE SEQUENCE [LARGE SCALE GENOMIC DNA]</scope>
</reference>
<evidence type="ECO:0000259" key="2">
    <source>
        <dbReference type="Pfam" id="PF00079"/>
    </source>
</evidence>
<dbReference type="InterPro" id="IPR036186">
    <property type="entry name" value="Serpin_sf"/>
</dbReference>
<dbReference type="Proteomes" id="UP000270094">
    <property type="component" value="Unassembled WGS sequence"/>
</dbReference>
<dbReference type="InterPro" id="IPR042185">
    <property type="entry name" value="Serpin_sf_2"/>
</dbReference>
<keyword evidence="4" id="KW-1185">Reference proteome</keyword>
<dbReference type="PANTHER" id="PTHR11461:SF211">
    <property type="entry name" value="GH10112P-RELATED"/>
    <property type="match status" value="1"/>
</dbReference>
<protein>
    <recommendedName>
        <fullName evidence="2">Serpin domain-containing protein</fullName>
    </recommendedName>
</protein>
<gene>
    <name evidence="3" type="ORF">SVUK_LOCUS19061</name>
</gene>
<organism evidence="3 4">
    <name type="scientific">Strongylus vulgaris</name>
    <name type="common">Blood worm</name>
    <dbReference type="NCBI Taxonomy" id="40348"/>
    <lineage>
        <taxon>Eukaryota</taxon>
        <taxon>Metazoa</taxon>
        <taxon>Ecdysozoa</taxon>
        <taxon>Nematoda</taxon>
        <taxon>Chromadorea</taxon>
        <taxon>Rhabditida</taxon>
        <taxon>Rhabditina</taxon>
        <taxon>Rhabditomorpha</taxon>
        <taxon>Strongyloidea</taxon>
        <taxon>Strongylidae</taxon>
        <taxon>Strongylus</taxon>
    </lineage>
</organism>
<name>A0A3P7JSS9_STRVU</name>
<accession>A0A3P7JSS9</accession>
<dbReference type="InterPro" id="IPR023796">
    <property type="entry name" value="Serpin_dom"/>
</dbReference>
<proteinExistence type="inferred from homology"/>
<dbReference type="AlphaFoldDB" id="A0A3P7JSS9"/>
<dbReference type="PANTHER" id="PTHR11461">
    <property type="entry name" value="SERINE PROTEASE INHIBITOR, SERPIN"/>
    <property type="match status" value="1"/>
</dbReference>
<dbReference type="EMBL" id="UYYB01127265">
    <property type="protein sequence ID" value="VDM84063.1"/>
    <property type="molecule type" value="Genomic_DNA"/>
</dbReference>